<dbReference type="AlphaFoldDB" id="A0A1A9KDM8"/>
<dbReference type="NCBIfam" id="NF010578">
    <property type="entry name" value="PRK13971.1"/>
    <property type="match status" value="1"/>
</dbReference>
<name>A0A1A9KDM8_9PSED</name>
<dbReference type="FunFam" id="3.10.310.10:FF:000005">
    <property type="entry name" value="Proline racemase"/>
    <property type="match status" value="1"/>
</dbReference>
<comment type="similarity">
    <text evidence="1">Belongs to the proline racemase family.</text>
</comment>
<dbReference type="InterPro" id="IPR008794">
    <property type="entry name" value="Pro_racemase_fam"/>
</dbReference>
<proteinExistence type="inferred from homology"/>
<organism evidence="2 3">
    <name type="scientific">Pseudomonas citronellolis</name>
    <dbReference type="NCBI Taxonomy" id="53408"/>
    <lineage>
        <taxon>Bacteria</taxon>
        <taxon>Pseudomonadati</taxon>
        <taxon>Pseudomonadota</taxon>
        <taxon>Gammaproteobacteria</taxon>
        <taxon>Pseudomonadales</taxon>
        <taxon>Pseudomonadaceae</taxon>
        <taxon>Pseudomonas</taxon>
    </lineage>
</organism>
<gene>
    <name evidence="2" type="ORF">A9C11_17245</name>
</gene>
<dbReference type="SUPFAM" id="SSF54506">
    <property type="entry name" value="Diaminopimelate epimerase-like"/>
    <property type="match status" value="1"/>
</dbReference>
<evidence type="ECO:0000313" key="2">
    <source>
        <dbReference type="EMBL" id="ANI15618.1"/>
    </source>
</evidence>
<dbReference type="Pfam" id="PF05544">
    <property type="entry name" value="Pro_racemase"/>
    <property type="match status" value="1"/>
</dbReference>
<reference evidence="2 3" key="1">
    <citation type="submission" date="2016-05" db="EMBL/GenBank/DDBJ databases">
        <title>Genome Sequence of Pseudomonas citronellolis Strain SJTE-3, an Estrogens and Persistent Organic Pollutants degradation strain.</title>
        <authorList>
            <person name="Liang R."/>
        </authorList>
    </citation>
    <scope>NUCLEOTIDE SEQUENCE [LARGE SCALE GENOMIC DNA]</scope>
    <source>
        <strain evidence="2 3">SJTE-3</strain>
    </source>
</reference>
<dbReference type="PANTHER" id="PTHR33442">
    <property type="entry name" value="TRANS-3-HYDROXY-L-PROLINE DEHYDRATASE"/>
    <property type="match status" value="1"/>
</dbReference>
<dbReference type="EMBL" id="CP015878">
    <property type="protein sequence ID" value="ANI15618.1"/>
    <property type="molecule type" value="Genomic_DNA"/>
</dbReference>
<sequence length="347" mass="38031">MSRQSFTCIEGHTEGMPVRMVVDGAPELHGASMSEKRQHFLAEHDWIRRALMLEPRGHAHMSGTLLYPPVSEDADLALLFIETSGCLPMCGHATLGSITFALEAGLVRPKTPGTVIVDVPAGRVSAQYRMQDGKVGGVRFTNVPSFLLHRDLSIRLPALGELRLDIAYGGNFYPIIEPQPNYPGCEHFTPQQLLAWGREVQALVNREFAVAHPEDASIRGVKHCMWAGRPLAADADGRSVVIAGDSLIDRSPCGTGTSARVAQRHARGLLARDAVFRHESLIGSRFDGRVEEVLALADGTPAVRPSIEGRACITGRAEHYVDRAQPYWQGFSLEDFTDHRSPEETLK</sequence>
<dbReference type="SFLD" id="SFLDS00028">
    <property type="entry name" value="Proline_Racemase"/>
    <property type="match status" value="1"/>
</dbReference>
<dbReference type="GO" id="GO:0047580">
    <property type="term" value="F:4-hydroxyproline epimerase activity"/>
    <property type="evidence" value="ECO:0007669"/>
    <property type="project" value="UniProtKB-ARBA"/>
</dbReference>
<protein>
    <submittedName>
        <fullName evidence="2">Hydroxyproline-2-epimerase</fullName>
    </submittedName>
</protein>
<dbReference type="Gene3D" id="3.10.310.10">
    <property type="entry name" value="Diaminopimelate Epimerase, Chain A, domain 1"/>
    <property type="match status" value="2"/>
</dbReference>
<evidence type="ECO:0000313" key="3">
    <source>
        <dbReference type="Proteomes" id="UP000077748"/>
    </source>
</evidence>
<dbReference type="PANTHER" id="PTHR33442:SF5">
    <property type="entry name" value="BIFUNCTIONAL TRANS-3-HYDROXY-L-PROLINE DEHYDRATASE_2-EPIMERASE"/>
    <property type="match status" value="1"/>
</dbReference>
<dbReference type="PIRSF" id="PIRSF029792">
    <property type="entry name" value="Pro_racemase"/>
    <property type="match status" value="1"/>
</dbReference>
<dbReference type="RefSeq" id="WP_064583365.1">
    <property type="nucleotide sequence ID" value="NZ_CP015878.1"/>
</dbReference>
<dbReference type="Proteomes" id="UP000077748">
    <property type="component" value="Chromosome"/>
</dbReference>
<accession>A0A1A9KDM8</accession>
<evidence type="ECO:0000256" key="1">
    <source>
        <dbReference type="ARBA" id="ARBA00007529"/>
    </source>
</evidence>